<name>A0A0L8FTE4_OCTBM</name>
<evidence type="ECO:0000313" key="1">
    <source>
        <dbReference type="EMBL" id="KOF67913.1"/>
    </source>
</evidence>
<sequence length="64" mass="7688">MHTLYIYMYVCKSEHENGDNQESKLEHYSACQMAVYLMCTQIRHKNREKDGERVICTIIKYILN</sequence>
<accession>A0A0L8FTE4</accession>
<dbReference type="AlphaFoldDB" id="A0A0L8FTE4"/>
<organism evidence="1">
    <name type="scientific">Octopus bimaculoides</name>
    <name type="common">California two-spotted octopus</name>
    <dbReference type="NCBI Taxonomy" id="37653"/>
    <lineage>
        <taxon>Eukaryota</taxon>
        <taxon>Metazoa</taxon>
        <taxon>Spiralia</taxon>
        <taxon>Lophotrochozoa</taxon>
        <taxon>Mollusca</taxon>
        <taxon>Cephalopoda</taxon>
        <taxon>Coleoidea</taxon>
        <taxon>Octopodiformes</taxon>
        <taxon>Octopoda</taxon>
        <taxon>Incirrata</taxon>
        <taxon>Octopodidae</taxon>
        <taxon>Octopus</taxon>
    </lineage>
</organism>
<reference evidence="1" key="1">
    <citation type="submission" date="2015-07" db="EMBL/GenBank/DDBJ databases">
        <title>MeaNS - Measles Nucleotide Surveillance Program.</title>
        <authorList>
            <person name="Tran T."/>
            <person name="Druce J."/>
        </authorList>
    </citation>
    <scope>NUCLEOTIDE SEQUENCE</scope>
    <source>
        <strain evidence="1">UCB-OBI-ISO-001</strain>
        <tissue evidence="1">Gonad</tissue>
    </source>
</reference>
<gene>
    <name evidence="1" type="ORF">OCBIM_22008661mg</name>
</gene>
<dbReference type="EMBL" id="KQ426725">
    <property type="protein sequence ID" value="KOF67913.1"/>
    <property type="molecule type" value="Genomic_DNA"/>
</dbReference>
<proteinExistence type="predicted"/>
<protein>
    <submittedName>
        <fullName evidence="1">Uncharacterized protein</fullName>
    </submittedName>
</protein>